<keyword evidence="3" id="KW-1185">Reference proteome</keyword>
<dbReference type="Pfam" id="PF12929">
    <property type="entry name" value="Mid1"/>
    <property type="match status" value="1"/>
</dbReference>
<evidence type="ECO:0000313" key="3">
    <source>
        <dbReference type="Proteomes" id="UP000092583"/>
    </source>
</evidence>
<accession>A0A1B9IFE1</accession>
<dbReference type="AlphaFoldDB" id="A0A1B9IFE1"/>
<dbReference type="OrthoDB" id="5405745at2759"/>
<organism evidence="2 3">
    <name type="scientific">Kwoniella mangroviensis CBS 10435</name>
    <dbReference type="NCBI Taxonomy" id="1331196"/>
    <lineage>
        <taxon>Eukaryota</taxon>
        <taxon>Fungi</taxon>
        <taxon>Dikarya</taxon>
        <taxon>Basidiomycota</taxon>
        <taxon>Agaricomycotina</taxon>
        <taxon>Tremellomycetes</taxon>
        <taxon>Tremellales</taxon>
        <taxon>Cryptococcaceae</taxon>
        <taxon>Kwoniella</taxon>
    </lineage>
</organism>
<feature type="region of interest" description="Disordered" evidence="1">
    <location>
        <begin position="62"/>
        <end position="99"/>
    </location>
</feature>
<feature type="region of interest" description="Disordered" evidence="1">
    <location>
        <begin position="591"/>
        <end position="620"/>
    </location>
</feature>
<evidence type="ECO:0008006" key="4">
    <source>
        <dbReference type="Google" id="ProtNLM"/>
    </source>
</evidence>
<feature type="region of interest" description="Disordered" evidence="1">
    <location>
        <begin position="162"/>
        <end position="188"/>
    </location>
</feature>
<gene>
    <name evidence="2" type="ORF">L486_08351</name>
</gene>
<feature type="compositionally biased region" description="Polar residues" evidence="1">
    <location>
        <begin position="166"/>
        <end position="175"/>
    </location>
</feature>
<dbReference type="PANTHER" id="PTHR39142">
    <property type="entry name" value="MID1P"/>
    <property type="match status" value="1"/>
</dbReference>
<dbReference type="GO" id="GO:0005262">
    <property type="term" value="F:calcium channel activity"/>
    <property type="evidence" value="ECO:0007669"/>
    <property type="project" value="InterPro"/>
</dbReference>
<dbReference type="InterPro" id="IPR024338">
    <property type="entry name" value="MID1/Yam8"/>
</dbReference>
<evidence type="ECO:0000256" key="1">
    <source>
        <dbReference type="SAM" id="MobiDB-lite"/>
    </source>
</evidence>
<reference evidence="2 3" key="1">
    <citation type="submission" date="2013-07" db="EMBL/GenBank/DDBJ databases">
        <title>The Genome Sequence of Kwoniella mangroviensis CBS10435.</title>
        <authorList>
            <consortium name="The Broad Institute Genome Sequencing Platform"/>
            <person name="Cuomo C."/>
            <person name="Litvintseva A."/>
            <person name="Chen Y."/>
            <person name="Heitman J."/>
            <person name="Sun S."/>
            <person name="Springer D."/>
            <person name="Dromer F."/>
            <person name="Young S.K."/>
            <person name="Zeng Q."/>
            <person name="Gargeya S."/>
            <person name="Fitzgerald M."/>
            <person name="Abouelleil A."/>
            <person name="Alvarado L."/>
            <person name="Berlin A.M."/>
            <person name="Chapman S.B."/>
            <person name="Dewar J."/>
            <person name="Goldberg J."/>
            <person name="Griggs A."/>
            <person name="Gujja S."/>
            <person name="Hansen M."/>
            <person name="Howarth C."/>
            <person name="Imamovic A."/>
            <person name="Larimer J."/>
            <person name="McCowan C."/>
            <person name="Murphy C."/>
            <person name="Pearson M."/>
            <person name="Priest M."/>
            <person name="Roberts A."/>
            <person name="Saif S."/>
            <person name="Shea T."/>
            <person name="Sykes S."/>
            <person name="Wortman J."/>
            <person name="Nusbaum C."/>
            <person name="Birren B."/>
        </authorList>
    </citation>
    <scope>NUCLEOTIDE SEQUENCE [LARGE SCALE GENOMIC DNA]</scope>
    <source>
        <strain evidence="2 3">CBS 10435</strain>
    </source>
</reference>
<feature type="compositionally biased region" description="Basic and acidic residues" evidence="1">
    <location>
        <begin position="595"/>
        <end position="614"/>
    </location>
</feature>
<sequence>MSIDQPISAGHDMIPYRRPRGRQKRMKRREISIIQRSIILALSIICFLPTLCSAQDTVSSTSASRTTSTSTSSSRMTSGISSSVSSSASSSSSSAASTKTYTIPTLPTTATLPSLNVSSPSIQIVFPSTDLLFLTFSICTLTSNITLLPNIIVSNSDPPSFDLGSKPTTDQSSGGTKSGGYNRRNNKNGNTWGITLDSGFGNWTFNSTDSGQTASVNVLFGMGLEDDGSTLDELDVDGGLIVQMSASENAPLNSISSALPFLGDTTSTQALIFSPLLYASESIEPTYPNYTLPPAQLPFNPFPSDDLSPSSLISGNTSLSNNLTLYIVPTHANSSPTANGLEYSTCAIALAVNSTGSLAEKVILRTEGDTPEWSNVDGRQGYRHHWAIGGLSAGTNYTTWIRDDQGVWTGPIWFTTKSDTFPCQLLLPNSFCPSISYSAPLPVNSTSATTSSGDLISDTSPIQTLPDELVKVLSDNLDGFSNSLLSQACGRDLYSHVSTCSDCFSSYRDWLCRLIIPQCSDPTIISEDDGSALQTVHRSSNNTRNGISFPYEYDELLPCLSICNEVDRKCPVNMGFRCPKRDQNANESYAFIGQDTDKGDGSEEGETRSYDKYGGRWCNG</sequence>
<name>A0A1B9IFE1_9TREE</name>
<dbReference type="Proteomes" id="UP000092583">
    <property type="component" value="Unassembled WGS sequence"/>
</dbReference>
<dbReference type="PANTHER" id="PTHR39142:SF1">
    <property type="entry name" value="AEL197CP"/>
    <property type="match status" value="1"/>
</dbReference>
<dbReference type="GO" id="GO:0098703">
    <property type="term" value="P:calcium ion import across plasma membrane"/>
    <property type="evidence" value="ECO:0007669"/>
    <property type="project" value="InterPro"/>
</dbReference>
<feature type="compositionally biased region" description="Low complexity" evidence="1">
    <location>
        <begin position="179"/>
        <end position="188"/>
    </location>
</feature>
<dbReference type="EMBL" id="KI669471">
    <property type="protein sequence ID" value="OCF54154.1"/>
    <property type="molecule type" value="Genomic_DNA"/>
</dbReference>
<feature type="compositionally biased region" description="Basic residues" evidence="1">
    <location>
        <begin position="17"/>
        <end position="27"/>
    </location>
</feature>
<reference evidence="3" key="2">
    <citation type="submission" date="2013-12" db="EMBL/GenBank/DDBJ databases">
        <title>Evolution of pathogenesis and genome organization in the Tremellales.</title>
        <authorList>
            <person name="Cuomo C."/>
            <person name="Litvintseva A."/>
            <person name="Heitman J."/>
            <person name="Chen Y."/>
            <person name="Sun S."/>
            <person name="Springer D."/>
            <person name="Dromer F."/>
            <person name="Young S."/>
            <person name="Zeng Q."/>
            <person name="Chapman S."/>
            <person name="Gujja S."/>
            <person name="Saif S."/>
            <person name="Birren B."/>
        </authorList>
    </citation>
    <scope>NUCLEOTIDE SEQUENCE [LARGE SCALE GENOMIC DNA]</scope>
    <source>
        <strain evidence="3">CBS 10435</strain>
    </source>
</reference>
<feature type="region of interest" description="Disordered" evidence="1">
    <location>
        <begin position="1"/>
        <end position="27"/>
    </location>
</feature>
<dbReference type="STRING" id="1331196.A0A1B9IFE1"/>
<evidence type="ECO:0000313" key="2">
    <source>
        <dbReference type="EMBL" id="OCF54154.1"/>
    </source>
</evidence>
<proteinExistence type="predicted"/>
<protein>
    <recommendedName>
        <fullName evidence="4">Calcium channel</fullName>
    </recommendedName>
</protein>